<dbReference type="EMBL" id="CAJRAY010000047">
    <property type="protein sequence ID" value="CAG5086912.1"/>
    <property type="molecule type" value="Genomic_DNA"/>
</dbReference>
<dbReference type="InterPro" id="IPR017871">
    <property type="entry name" value="ABC_transporter-like_CS"/>
</dbReference>
<comment type="caution">
    <text evidence="5">The sequence shown here is derived from an EMBL/GenBank/DDBJ whole genome shotgun (WGS) entry which is preliminary data.</text>
</comment>
<dbReference type="Pfam" id="PF00005">
    <property type="entry name" value="ABC_tran"/>
    <property type="match status" value="1"/>
</dbReference>
<evidence type="ECO:0000313" key="6">
    <source>
        <dbReference type="Proteomes" id="UP000681526"/>
    </source>
</evidence>
<keyword evidence="1" id="KW-0813">Transport</keyword>
<dbReference type="PANTHER" id="PTHR43582:SF2">
    <property type="entry name" value="LINEARMYCIN RESISTANCE ATP-BINDING PROTEIN LNRL"/>
    <property type="match status" value="1"/>
</dbReference>
<gene>
    <name evidence="5" type="primary">txxe 2106-yfiL</name>
    <name evidence="5" type="ORF">TXXE_10410</name>
</gene>
<dbReference type="SUPFAM" id="SSF52540">
    <property type="entry name" value="P-loop containing nucleoside triphosphate hydrolases"/>
    <property type="match status" value="1"/>
</dbReference>
<evidence type="ECO:0000256" key="2">
    <source>
        <dbReference type="ARBA" id="ARBA00022741"/>
    </source>
</evidence>
<reference evidence="5 6" key="1">
    <citation type="submission" date="2021-04" db="EMBL/GenBank/DDBJ databases">
        <authorList>
            <person name="Rakotoarivonina H."/>
        </authorList>
    </citation>
    <scope>NUCLEOTIDE SEQUENCE [LARGE SCALE GENOMIC DNA]</scope>
    <source>
        <strain evidence="5 6">XE</strain>
    </source>
</reference>
<dbReference type="InterPro" id="IPR003593">
    <property type="entry name" value="AAA+_ATPase"/>
</dbReference>
<dbReference type="InterPro" id="IPR003439">
    <property type="entry name" value="ABC_transporter-like_ATP-bd"/>
</dbReference>
<dbReference type="Pfam" id="PF13732">
    <property type="entry name" value="DrrA1-3_C"/>
    <property type="match status" value="1"/>
</dbReference>
<evidence type="ECO:0000256" key="1">
    <source>
        <dbReference type="ARBA" id="ARBA00022448"/>
    </source>
</evidence>
<evidence type="ECO:0000256" key="3">
    <source>
        <dbReference type="ARBA" id="ARBA00022840"/>
    </source>
</evidence>
<evidence type="ECO:0000259" key="4">
    <source>
        <dbReference type="PROSITE" id="PS50893"/>
    </source>
</evidence>
<dbReference type="Proteomes" id="UP000681526">
    <property type="component" value="Unassembled WGS sequence"/>
</dbReference>
<dbReference type="Gene3D" id="3.40.50.300">
    <property type="entry name" value="P-loop containing nucleotide triphosphate hydrolases"/>
    <property type="match status" value="1"/>
</dbReference>
<evidence type="ECO:0000313" key="5">
    <source>
        <dbReference type="EMBL" id="CAG5086912.1"/>
    </source>
</evidence>
<dbReference type="SMART" id="SM00382">
    <property type="entry name" value="AAA"/>
    <property type="match status" value="1"/>
</dbReference>
<dbReference type="InterPro" id="IPR027417">
    <property type="entry name" value="P-loop_NTPase"/>
</dbReference>
<dbReference type="RefSeq" id="WP_213484572.1">
    <property type="nucleotide sequence ID" value="NZ_CAJRAY010000047.1"/>
</dbReference>
<keyword evidence="6" id="KW-1185">Reference proteome</keyword>
<dbReference type="PROSITE" id="PS00211">
    <property type="entry name" value="ABC_TRANSPORTER_1"/>
    <property type="match status" value="1"/>
</dbReference>
<accession>A0ABN7RYL9</accession>
<dbReference type="InterPro" id="IPR025302">
    <property type="entry name" value="DrrA1/2-like_C"/>
</dbReference>
<dbReference type="GO" id="GO:0005524">
    <property type="term" value="F:ATP binding"/>
    <property type="evidence" value="ECO:0007669"/>
    <property type="project" value="UniProtKB-KW"/>
</dbReference>
<keyword evidence="2" id="KW-0547">Nucleotide-binding</keyword>
<feature type="domain" description="ABC transporter" evidence="4">
    <location>
        <begin position="4"/>
        <end position="234"/>
    </location>
</feature>
<keyword evidence="3 5" id="KW-0067">ATP-binding</keyword>
<dbReference type="PANTHER" id="PTHR43582">
    <property type="entry name" value="LINEARMYCIN RESISTANCE ATP-BINDING PROTEIN LNRL"/>
    <property type="match status" value="1"/>
</dbReference>
<protein>
    <submittedName>
        <fullName evidence="5">ABC transporter, ATP-binding protein</fullName>
    </submittedName>
</protein>
<name>A0ABN7RYL9_THEXY</name>
<proteinExistence type="predicted"/>
<organism evidence="5 6">
    <name type="scientific">Thermobacillus xylanilyticus</name>
    <dbReference type="NCBI Taxonomy" id="76633"/>
    <lineage>
        <taxon>Bacteria</taxon>
        <taxon>Bacillati</taxon>
        <taxon>Bacillota</taxon>
        <taxon>Bacilli</taxon>
        <taxon>Bacillales</taxon>
        <taxon>Paenibacillaceae</taxon>
        <taxon>Thermobacillus</taxon>
    </lineage>
</organism>
<sequence length="312" mass="34623">MHVLEIRRLTKKFGDVHAVDQLSLSVREGEIFGLLGPNGAGKSTTILMIASLLPMTDGEIRIFGRNIAEHPKFAKQQIGLVPQDLAIYEEMTAYENVAFFAGLYGLRGKELRSRAEEALAFVGLEDKRNRYAKTFSGGMKRRLNIACAIAHRPKLIILDEPTVGIDPHSRQSILSAVRRLNEAGSTVLYTSHYMEEVESLCTRIAVMDHGKVIAEGTLPQLTSVVTDRREIVVTLRETDRVKEDALLDIPGVRTVVRDDHRLLIETDAEVNNLNAVIRALTASGVEIADIGTRRPNLETVFLSLTGRSLRDD</sequence>
<dbReference type="PROSITE" id="PS50893">
    <property type="entry name" value="ABC_TRANSPORTER_2"/>
    <property type="match status" value="1"/>
</dbReference>